<feature type="region of interest" description="Disordered" evidence="2">
    <location>
        <begin position="657"/>
        <end position="676"/>
    </location>
</feature>
<feature type="domain" description="Reverse transcriptase" evidence="3">
    <location>
        <begin position="252"/>
        <end position="433"/>
    </location>
</feature>
<dbReference type="InterPro" id="IPR036397">
    <property type="entry name" value="RNaseH_sf"/>
</dbReference>
<keyword evidence="1" id="KW-0511">Multifunctional enzyme</keyword>
<sequence length="995" mass="113434">MNIDSSVEEIVEKIDGFYGTVESGAVLLQQLYSSRQGTEESVTAYSARLQLAIDKVELRKGISPMAKDETLRVVFWKGMSNEVLKQAIRHKYDLVRSFDELIRVARQAEQEHEDFEKFHRQVQSKSDGRIGVVKNASKKAVRIPANHAMVIEGPIQTSQQHVDTCDANRTGGLSIEGLDFSESPASSEDVDKVRNILRNYPRAFSQSDTDLGHSNIVTHNIPLTDQQPFRERYRRIPPAMYAEVREHVRSMHEAGVIRESFSPYASPVVLVRKKDGSLRFCIDFRKLNQRTVRDSYALPRIDETLQMMQGARWFSSLDLKSGYWQLEIDERDKQKTAFVLPPPLGLWECNRMPFGLCNAPSTFQRAMEKCLGELNHTVCVVYLDDIIIYSKTMEEHVVRLEAVIQRLSDHGFKLKASKCKLLQTRVKYLGHILTSEGIGTDPDKTESVRSWPTPKNVKELRSFLGLASYYRKFIPNLSKIMSPMLDLLDDPKKRKGKVNRSPSHSPPWIWTRRHDEAFLEVKNKLISAPVLQYVDFSKPFLLHTDASTTGLGAALYQLDEEGRERVIAYASRTLNKSERNCTAHKLEFLALKWAVTEKFHDFLYGNKTHVRTDNNPLTYVLTTAKLDATGHRWLAALANYDLTLTYRSGKMNIDADALSRRPSNVPPSDTPPDTTCSKETFEAVVDYALNVDVENSPFVENVGQHSVTVVGDVGLEDRASDNLFTSGPPDWTKEQGMDPVISRVIDYVKQDVCPLINRRREESKDVQIVLREWDKLVLKNGVLYRRRIVEGIHKSRTTPYHPQGNGSCERMNRTLLSMLGTLTEDKKSDWKSYVAPLVHAYNCTKHSVTGFSPFYLMYGRHPRLPIDMYLGLDARDDNDNSSAPEYVTRLRDRLDYAYKITSERNGQVGAKNKGRYDQKLKENKIQVGDRVLVKIKGVKGKNKLGDIWGKDPHIVVEQPNVDIPVFKVTSKRPPLLKRRTVHRDSQKDVLVNLIG</sequence>
<dbReference type="InterPro" id="IPR012337">
    <property type="entry name" value="RNaseH-like_sf"/>
</dbReference>
<dbReference type="InterPro" id="IPR043128">
    <property type="entry name" value="Rev_trsase/Diguanyl_cyclase"/>
</dbReference>
<name>A0A7M7N4D6_STRPU</name>
<dbReference type="Gene3D" id="3.10.20.370">
    <property type="match status" value="1"/>
</dbReference>
<dbReference type="OrthoDB" id="441285at2759"/>
<dbReference type="Pfam" id="PF00078">
    <property type="entry name" value="RVT_1"/>
    <property type="match status" value="1"/>
</dbReference>
<dbReference type="EnsemblMetazoa" id="XM_030974522">
    <property type="protein sequence ID" value="XP_030830382"/>
    <property type="gene ID" value="LOC115919900"/>
</dbReference>
<dbReference type="PROSITE" id="PS50878">
    <property type="entry name" value="RT_POL"/>
    <property type="match status" value="1"/>
</dbReference>
<dbReference type="Gene3D" id="3.10.10.10">
    <property type="entry name" value="HIV Type 1 Reverse Transcriptase, subunit A, domain 1"/>
    <property type="match status" value="1"/>
</dbReference>
<dbReference type="InParanoid" id="A0A7M7N4D6"/>
<dbReference type="GO" id="GO:0003824">
    <property type="term" value="F:catalytic activity"/>
    <property type="evidence" value="ECO:0007669"/>
    <property type="project" value="UniProtKB-KW"/>
</dbReference>
<keyword evidence="6" id="KW-1185">Reference proteome</keyword>
<dbReference type="CDD" id="cd01647">
    <property type="entry name" value="RT_LTR"/>
    <property type="match status" value="1"/>
</dbReference>
<protein>
    <recommendedName>
        <fullName evidence="7">Retrovirus-related Pol polyprotein from transposon 412</fullName>
    </recommendedName>
</protein>
<dbReference type="Gene3D" id="3.30.70.270">
    <property type="match status" value="2"/>
</dbReference>
<dbReference type="AlphaFoldDB" id="A0A7M7N4D6"/>
<accession>A0A7M7N4D6</accession>
<dbReference type="PANTHER" id="PTHR37984">
    <property type="entry name" value="PROTEIN CBG26694"/>
    <property type="match status" value="1"/>
</dbReference>
<dbReference type="InterPro" id="IPR050951">
    <property type="entry name" value="Retrovirus_Pol_polyprotein"/>
</dbReference>
<proteinExistence type="predicted"/>
<dbReference type="InterPro" id="IPR043502">
    <property type="entry name" value="DNA/RNA_pol_sf"/>
</dbReference>
<reference evidence="5" key="2">
    <citation type="submission" date="2021-01" db="UniProtKB">
        <authorList>
            <consortium name="EnsemblMetazoa"/>
        </authorList>
    </citation>
    <scope>IDENTIFICATION</scope>
</reference>
<dbReference type="Pfam" id="PF17919">
    <property type="entry name" value="RT_RNaseH_2"/>
    <property type="match status" value="1"/>
</dbReference>
<dbReference type="SUPFAM" id="SSF53098">
    <property type="entry name" value="Ribonuclease H-like"/>
    <property type="match status" value="1"/>
</dbReference>
<dbReference type="InterPro" id="IPR000477">
    <property type="entry name" value="RT_dom"/>
</dbReference>
<dbReference type="PANTHER" id="PTHR37984:SF5">
    <property type="entry name" value="PROTEIN NYNRIN-LIKE"/>
    <property type="match status" value="1"/>
</dbReference>
<dbReference type="FunFam" id="3.10.20.370:FF:000001">
    <property type="entry name" value="Retrovirus-related Pol polyprotein from transposon 17.6-like protein"/>
    <property type="match status" value="1"/>
</dbReference>
<evidence type="ECO:0000259" key="3">
    <source>
        <dbReference type="PROSITE" id="PS50878"/>
    </source>
</evidence>
<evidence type="ECO:0000313" key="5">
    <source>
        <dbReference type="EnsemblMetazoa" id="XP_030830382"/>
    </source>
</evidence>
<dbReference type="SUPFAM" id="SSF56672">
    <property type="entry name" value="DNA/RNA polymerases"/>
    <property type="match status" value="1"/>
</dbReference>
<feature type="domain" description="Integrase catalytic" evidence="4">
    <location>
        <begin position="791"/>
        <end position="861"/>
    </location>
</feature>
<dbReference type="InterPro" id="IPR041577">
    <property type="entry name" value="RT_RNaseH_2"/>
</dbReference>
<evidence type="ECO:0000256" key="1">
    <source>
        <dbReference type="ARBA" id="ARBA00023268"/>
    </source>
</evidence>
<dbReference type="PROSITE" id="PS50994">
    <property type="entry name" value="INTEGRASE"/>
    <property type="match status" value="1"/>
</dbReference>
<dbReference type="GeneID" id="115919900"/>
<evidence type="ECO:0000313" key="6">
    <source>
        <dbReference type="Proteomes" id="UP000007110"/>
    </source>
</evidence>
<evidence type="ECO:0008006" key="7">
    <source>
        <dbReference type="Google" id="ProtNLM"/>
    </source>
</evidence>
<dbReference type="GO" id="GO:0003676">
    <property type="term" value="F:nucleic acid binding"/>
    <property type="evidence" value="ECO:0007669"/>
    <property type="project" value="InterPro"/>
</dbReference>
<dbReference type="Proteomes" id="UP000007110">
    <property type="component" value="Unassembled WGS sequence"/>
</dbReference>
<dbReference type="OMA" id="NKSERNC"/>
<dbReference type="GO" id="GO:0015074">
    <property type="term" value="P:DNA integration"/>
    <property type="evidence" value="ECO:0007669"/>
    <property type="project" value="InterPro"/>
</dbReference>
<dbReference type="KEGG" id="spu:115919900"/>
<dbReference type="FunFam" id="3.30.70.270:FF:000122">
    <property type="entry name" value="Uncharacterized protein"/>
    <property type="match status" value="1"/>
</dbReference>
<evidence type="ECO:0000256" key="2">
    <source>
        <dbReference type="SAM" id="MobiDB-lite"/>
    </source>
</evidence>
<dbReference type="RefSeq" id="XP_030830382.1">
    <property type="nucleotide sequence ID" value="XM_030974522.1"/>
</dbReference>
<organism evidence="5 6">
    <name type="scientific">Strongylocentrotus purpuratus</name>
    <name type="common">Purple sea urchin</name>
    <dbReference type="NCBI Taxonomy" id="7668"/>
    <lineage>
        <taxon>Eukaryota</taxon>
        <taxon>Metazoa</taxon>
        <taxon>Echinodermata</taxon>
        <taxon>Eleutherozoa</taxon>
        <taxon>Echinozoa</taxon>
        <taxon>Echinoidea</taxon>
        <taxon>Euechinoidea</taxon>
        <taxon>Echinacea</taxon>
        <taxon>Camarodonta</taxon>
        <taxon>Echinidea</taxon>
        <taxon>Strongylocentrotidae</taxon>
        <taxon>Strongylocentrotus</taxon>
    </lineage>
</organism>
<dbReference type="Gene3D" id="3.30.420.10">
    <property type="entry name" value="Ribonuclease H-like superfamily/Ribonuclease H"/>
    <property type="match status" value="1"/>
</dbReference>
<reference evidence="6" key="1">
    <citation type="submission" date="2015-02" db="EMBL/GenBank/DDBJ databases">
        <title>Genome sequencing for Strongylocentrotus purpuratus.</title>
        <authorList>
            <person name="Murali S."/>
            <person name="Liu Y."/>
            <person name="Vee V."/>
            <person name="English A."/>
            <person name="Wang M."/>
            <person name="Skinner E."/>
            <person name="Han Y."/>
            <person name="Muzny D.M."/>
            <person name="Worley K.C."/>
            <person name="Gibbs R.A."/>
        </authorList>
    </citation>
    <scope>NUCLEOTIDE SEQUENCE</scope>
</reference>
<evidence type="ECO:0000259" key="4">
    <source>
        <dbReference type="PROSITE" id="PS50994"/>
    </source>
</evidence>
<dbReference type="CDD" id="cd09274">
    <property type="entry name" value="RNase_HI_RT_Ty3"/>
    <property type="match status" value="1"/>
</dbReference>
<dbReference type="InterPro" id="IPR001584">
    <property type="entry name" value="Integrase_cat-core"/>
</dbReference>